<comment type="caution">
    <text evidence="2">The sequence shown here is derived from an EMBL/GenBank/DDBJ whole genome shotgun (WGS) entry which is preliminary data.</text>
</comment>
<feature type="compositionally biased region" description="Low complexity" evidence="1">
    <location>
        <begin position="242"/>
        <end position="252"/>
    </location>
</feature>
<name>A0A4U8UT75_STECR</name>
<feature type="compositionally biased region" description="Low complexity" evidence="1">
    <location>
        <begin position="78"/>
        <end position="97"/>
    </location>
</feature>
<gene>
    <name evidence="2" type="ORF">L596_003682</name>
</gene>
<feature type="compositionally biased region" description="Low complexity" evidence="1">
    <location>
        <begin position="141"/>
        <end position="166"/>
    </location>
</feature>
<feature type="compositionally biased region" description="Basic residues" evidence="1">
    <location>
        <begin position="167"/>
        <end position="178"/>
    </location>
</feature>
<reference evidence="2 3" key="1">
    <citation type="journal article" date="2015" name="Genome Biol.">
        <title>Comparative genomics of Steinernema reveals deeply conserved gene regulatory networks.</title>
        <authorList>
            <person name="Dillman A.R."/>
            <person name="Macchietto M."/>
            <person name="Porter C.F."/>
            <person name="Rogers A."/>
            <person name="Williams B."/>
            <person name="Antoshechkin I."/>
            <person name="Lee M.M."/>
            <person name="Goodwin Z."/>
            <person name="Lu X."/>
            <person name="Lewis E.E."/>
            <person name="Goodrich-Blair H."/>
            <person name="Stock S.P."/>
            <person name="Adams B.J."/>
            <person name="Sternberg P.W."/>
            <person name="Mortazavi A."/>
        </authorList>
    </citation>
    <scope>NUCLEOTIDE SEQUENCE [LARGE SCALE GENOMIC DNA]</scope>
    <source>
        <strain evidence="2 3">ALL</strain>
    </source>
</reference>
<dbReference type="STRING" id="34508.A0A4U8UT75"/>
<proteinExistence type="predicted"/>
<evidence type="ECO:0000256" key="1">
    <source>
        <dbReference type="SAM" id="MobiDB-lite"/>
    </source>
</evidence>
<keyword evidence="3" id="KW-1185">Reference proteome</keyword>
<reference evidence="2 3" key="2">
    <citation type="journal article" date="2019" name="G3 (Bethesda)">
        <title>Hybrid Assembly of the Genome of the Entomopathogenic Nematode Steinernema carpocapsae Identifies the X-Chromosome.</title>
        <authorList>
            <person name="Serra L."/>
            <person name="Macchietto M."/>
            <person name="Macias-Munoz A."/>
            <person name="McGill C.J."/>
            <person name="Rodriguez I.M."/>
            <person name="Rodriguez B."/>
            <person name="Murad R."/>
            <person name="Mortazavi A."/>
        </authorList>
    </citation>
    <scope>NUCLEOTIDE SEQUENCE [LARGE SCALE GENOMIC DNA]</scope>
    <source>
        <strain evidence="2 3">ALL</strain>
    </source>
</reference>
<dbReference type="PROSITE" id="PS50092">
    <property type="entry name" value="TSP1"/>
    <property type="match status" value="1"/>
</dbReference>
<feature type="region of interest" description="Disordered" evidence="1">
    <location>
        <begin position="310"/>
        <end position="356"/>
    </location>
</feature>
<dbReference type="EMBL" id="AZBU02000001">
    <property type="protein sequence ID" value="TMS36540.1"/>
    <property type="molecule type" value="Genomic_DNA"/>
</dbReference>
<sequence length="422" mass="45875">MYFPDEGECITNTESAISKPNHFGREENDEVIYIQNGCAHSLAVQERLAKAAESAEENGKAKAHKPVHKKIVPRKNAAKVATTTVAPIEETTTAEATDSAEESDSSEATTAAAEQEEQTSEGSEEHETEDASSEEAEAEATTESTTTTTTMTTTSTTTTTKVPSSTKRPRKHHKRPSKKTSPTPTPTTSTFAAPDEKKNKESFENEAEGTTEAATIATVSATKLPSEPAKPDEKNKDKETNEAATEEPVATTEEPRKEADIYFSDWSEWTECVNPGERKIRRRMCLNMKKCVGSLMEIGWCPEDLPVQVKSSEGSDEKESGGPVGPVRTPLPVADSKNTAEAGSPPSILPPQMPKRELKPLPKDAPGTANDIWSPWLGVCQHFASGQPCKNHEVIGFESRECIAKDPSLCKGPFFRYCTLKC</sequence>
<dbReference type="OrthoDB" id="5867217at2759"/>
<dbReference type="InterPro" id="IPR000884">
    <property type="entry name" value="TSP1_rpt"/>
</dbReference>
<feature type="compositionally biased region" description="Low complexity" evidence="1">
    <location>
        <begin position="179"/>
        <end position="190"/>
    </location>
</feature>
<dbReference type="AlphaFoldDB" id="A0A4U8UT75"/>
<dbReference type="Proteomes" id="UP000298663">
    <property type="component" value="Unassembled WGS sequence"/>
</dbReference>
<organism evidence="2 3">
    <name type="scientific">Steinernema carpocapsae</name>
    <name type="common">Entomopathogenic nematode</name>
    <dbReference type="NCBI Taxonomy" id="34508"/>
    <lineage>
        <taxon>Eukaryota</taxon>
        <taxon>Metazoa</taxon>
        <taxon>Ecdysozoa</taxon>
        <taxon>Nematoda</taxon>
        <taxon>Chromadorea</taxon>
        <taxon>Rhabditida</taxon>
        <taxon>Tylenchina</taxon>
        <taxon>Panagrolaimomorpha</taxon>
        <taxon>Strongyloidoidea</taxon>
        <taxon>Steinernematidae</taxon>
        <taxon>Steinernema</taxon>
    </lineage>
</organism>
<accession>A0A4U8UT75</accession>
<evidence type="ECO:0000313" key="3">
    <source>
        <dbReference type="Proteomes" id="UP000298663"/>
    </source>
</evidence>
<feature type="compositionally biased region" description="Basic and acidic residues" evidence="1">
    <location>
        <begin position="229"/>
        <end position="241"/>
    </location>
</feature>
<feature type="compositionally biased region" description="Basic residues" evidence="1">
    <location>
        <begin position="61"/>
        <end position="77"/>
    </location>
</feature>
<feature type="compositionally biased region" description="Acidic residues" evidence="1">
    <location>
        <begin position="114"/>
        <end position="140"/>
    </location>
</feature>
<feature type="region of interest" description="Disordered" evidence="1">
    <location>
        <begin position="52"/>
        <end position="257"/>
    </location>
</feature>
<feature type="compositionally biased region" description="Basic and acidic residues" evidence="1">
    <location>
        <begin position="194"/>
        <end position="203"/>
    </location>
</feature>
<evidence type="ECO:0000313" key="2">
    <source>
        <dbReference type="EMBL" id="TMS36540.1"/>
    </source>
</evidence>
<protein>
    <submittedName>
        <fullName evidence="2">Uncharacterized protein</fullName>
    </submittedName>
</protein>